<dbReference type="STRING" id="320778.ABT57_17480"/>
<protein>
    <recommendedName>
        <fullName evidence="4">Type 4 fimbrial biogenesis protein PilX N-terminal domain-containing protein</fullName>
    </recommendedName>
</protein>
<evidence type="ECO:0000256" key="1">
    <source>
        <dbReference type="SAM" id="Phobius"/>
    </source>
</evidence>
<sequence>MNRIRQKAHGFSTLMITMVIAIVMALYAFSVLAVQGFNLKKAQNVIVSKELKAKSNTALQCAAEIIVTSKDVTASHDFTSCHDGTISFNHIPASGKYKLTSVSKDAVTNGEAVSSLYIMASGSNGPTAAFSSSGSIAFNVSQTIDPYEGAKNGAGYDCSSIRTGGKLHLLNGADLVVRDPHDQNGHRKKIDGMEISCNESHKTVSPKKPEEYKNDIQQDILELDLFDENFAVPRERWAEVVDKFQVKITGDTLSKEITVGDVKKTVEFKKVQNCGTKIQNIIDTNKSKPLKEKQRYIWIEGTCDLEGVTYPQVASAEDAVTVVIKDGLLYSSANIYFHGNLYLFDISMTNEQLLAAWSDSGLGVYLPGTDLANVPFYFRGSFITRGAFNLDSPDRISHVFGAFQPGYSKGKVDYSESPFGKKPVILKGSWHDF</sequence>
<name>A0A0J1H7K3_9GAMM</name>
<dbReference type="AlphaFoldDB" id="A0A0J1H7K3"/>
<feature type="transmembrane region" description="Helical" evidence="1">
    <location>
        <begin position="12"/>
        <end position="34"/>
    </location>
</feature>
<keyword evidence="3" id="KW-1185">Reference proteome</keyword>
<dbReference type="Proteomes" id="UP000035909">
    <property type="component" value="Unassembled WGS sequence"/>
</dbReference>
<evidence type="ECO:0000313" key="2">
    <source>
        <dbReference type="EMBL" id="KLV07676.1"/>
    </source>
</evidence>
<evidence type="ECO:0008006" key="4">
    <source>
        <dbReference type="Google" id="ProtNLM"/>
    </source>
</evidence>
<dbReference type="PATRIC" id="fig|320778.3.peg.3802"/>
<evidence type="ECO:0000313" key="3">
    <source>
        <dbReference type="Proteomes" id="UP000035909"/>
    </source>
</evidence>
<proteinExistence type="predicted"/>
<keyword evidence="1" id="KW-0812">Transmembrane</keyword>
<dbReference type="EMBL" id="LDOU01000016">
    <property type="protein sequence ID" value="KLV07676.1"/>
    <property type="molecule type" value="Genomic_DNA"/>
</dbReference>
<dbReference type="RefSeq" id="WP_047886547.1">
    <property type="nucleotide sequence ID" value="NZ_CP071325.1"/>
</dbReference>
<keyword evidence="1" id="KW-1133">Transmembrane helix</keyword>
<accession>A0A0J1H7K3</accession>
<comment type="caution">
    <text evidence="2">The sequence shown here is derived from an EMBL/GenBank/DDBJ whole genome shotgun (WGS) entry which is preliminary data.</text>
</comment>
<reference evidence="2 3" key="1">
    <citation type="submission" date="2015-05" db="EMBL/GenBank/DDBJ databases">
        <title>Photobacterium galathea sp. nov.</title>
        <authorList>
            <person name="Machado H."/>
            <person name="Gram L."/>
        </authorList>
    </citation>
    <scope>NUCLEOTIDE SEQUENCE [LARGE SCALE GENOMIC DNA]</scope>
    <source>
        <strain evidence="2 3">DSM 22954</strain>
    </source>
</reference>
<gene>
    <name evidence="2" type="ORF">ABT57_17480</name>
</gene>
<dbReference type="OrthoDB" id="5814101at2"/>
<keyword evidence="1" id="KW-0472">Membrane</keyword>
<organism evidence="2 3">
    <name type="scientific">Photobacterium ganghwense</name>
    <dbReference type="NCBI Taxonomy" id="320778"/>
    <lineage>
        <taxon>Bacteria</taxon>
        <taxon>Pseudomonadati</taxon>
        <taxon>Pseudomonadota</taxon>
        <taxon>Gammaproteobacteria</taxon>
        <taxon>Vibrionales</taxon>
        <taxon>Vibrionaceae</taxon>
        <taxon>Photobacterium</taxon>
    </lineage>
</organism>